<dbReference type="Proteomes" id="UP000185596">
    <property type="component" value="Unassembled WGS sequence"/>
</dbReference>
<dbReference type="SUPFAM" id="SSF52540">
    <property type="entry name" value="P-loop containing nucleoside triphosphate hydrolases"/>
    <property type="match status" value="1"/>
</dbReference>
<gene>
    <name evidence="4" type="ORF">BU204_21900</name>
</gene>
<proteinExistence type="predicted"/>
<keyword evidence="1" id="KW-0547">Nucleotide-binding</keyword>
<dbReference type="InterPro" id="IPR027417">
    <property type="entry name" value="P-loop_NTPase"/>
</dbReference>
<name>A0A1Q8CM63_9PSEU</name>
<evidence type="ECO:0000313" key="5">
    <source>
        <dbReference type="Proteomes" id="UP000185596"/>
    </source>
</evidence>
<sequence length="1046" mass="112735">MAVAELIGRAHPAALLRAEIERVVASHGGLVLVTGEAGIGKTTLVTAAMDTARRDGALVLSGSCWDSAAAPGYWPWVQVIRALRRHSAPEEWAAVEAAAGAPLTFLLGDTHTTEPVAGFQLYDAVTNALVALAQRRPVVVVLDDLHWADPESVRLLEFVAQHTWFERLLLVGTYRDVEVEASDHPLAPLMLPLLSRASTVTLGGLDEAEVGALITRTTGVEPAAELVGEVHRRTGGNPFFVEQTARLWHSGGALTTVAPGVRDAVRRRLSLLAPAVSALLASAAVLGREFDRRVLAAVVAAPVPQVARLLDEAVAARLVLPVGDGRFAFAHDLVRETLYESLDVARARSGHAAVVRALESSSALAERVFPADLARHAYLAGAELPAVRVVDHLVAAAKDARRRMAFEEAGGHYRRALELLGPREPRRARVCLQLANLLYQFGPTQDAPPIFQEAAEVALTCDDPELLARVALTLFSVGDGWTLGSVNRAELLRAAHDKLIDGGEVDRPGGKSLDHLAQELILHLVASARDGNDDDQLGFGLWTMHDTLWGPGNAAERQRLTDELVTIARRTGDREMEQWARSLGWVAALELGEPAYHDRFTEFVRLSEDASVPSMAIASNIDQSIIAALHGRFAEAEAFLGVAVEITGDEHEHPHFGYTIHHLRWALAVLRGDWTEVEVLRERVVAAKHPYPELLEGIAAALRGDVDTAARCLATADARTEPIREAFLPLLFRLRAHVASLVRDSAVCERARAELTPYADFWLVSLYGCDIGGPVRLWLAMIDAARERWSAAVEGFTAALRSAELLGARPWVVEAKLALASALRGRADPADAPTAARLLAEATHEAGELGIGHRASVTAPVPVAPANEFRRTGAVWTLTMAGRTVHMPDAKGLRDLHVLLSAPGTEIPATRLLNPGGGEEVAAAARLGGDDVLDAQAKAAYRRRLTHLDERIAAATDAGADRQAADLDREREALLTELRTAAGLAGRPRRLGDEAERARKAVTARIRDTLRKLDARHPELATHLRGSVSTGTTCSYAPSMPTSWRL</sequence>
<protein>
    <submittedName>
        <fullName evidence="4">ATPase</fullName>
    </submittedName>
</protein>
<evidence type="ECO:0000256" key="2">
    <source>
        <dbReference type="ARBA" id="ARBA00022840"/>
    </source>
</evidence>
<keyword evidence="2" id="KW-0067">ATP-binding</keyword>
<dbReference type="InterPro" id="IPR011990">
    <property type="entry name" value="TPR-like_helical_dom_sf"/>
</dbReference>
<reference evidence="4 5" key="1">
    <citation type="submission" date="2016-12" db="EMBL/GenBank/DDBJ databases">
        <title>The draft genome sequence of Actinophytocola sp. 11-183.</title>
        <authorList>
            <person name="Wang W."/>
            <person name="Yuan L."/>
        </authorList>
    </citation>
    <scope>NUCLEOTIDE SEQUENCE [LARGE SCALE GENOMIC DNA]</scope>
    <source>
        <strain evidence="4 5">11-183</strain>
    </source>
</reference>
<dbReference type="GO" id="GO:0005524">
    <property type="term" value="F:ATP binding"/>
    <property type="evidence" value="ECO:0007669"/>
    <property type="project" value="UniProtKB-KW"/>
</dbReference>
<comment type="caution">
    <text evidence="4">The sequence shown here is derived from an EMBL/GenBank/DDBJ whole genome shotgun (WGS) entry which is preliminary data.</text>
</comment>
<dbReference type="GO" id="GO:0004016">
    <property type="term" value="F:adenylate cyclase activity"/>
    <property type="evidence" value="ECO:0007669"/>
    <property type="project" value="TreeGrafter"/>
</dbReference>
<evidence type="ECO:0000259" key="3">
    <source>
        <dbReference type="Pfam" id="PF13191"/>
    </source>
</evidence>
<dbReference type="SUPFAM" id="SSF48452">
    <property type="entry name" value="TPR-like"/>
    <property type="match status" value="1"/>
</dbReference>
<dbReference type="GO" id="GO:0005737">
    <property type="term" value="C:cytoplasm"/>
    <property type="evidence" value="ECO:0007669"/>
    <property type="project" value="TreeGrafter"/>
</dbReference>
<dbReference type="OrthoDB" id="134712at2"/>
<dbReference type="AlphaFoldDB" id="A0A1Q8CM63"/>
<organism evidence="4 5">
    <name type="scientific">Actinophytocola xanthii</name>
    <dbReference type="NCBI Taxonomy" id="1912961"/>
    <lineage>
        <taxon>Bacteria</taxon>
        <taxon>Bacillati</taxon>
        <taxon>Actinomycetota</taxon>
        <taxon>Actinomycetes</taxon>
        <taxon>Pseudonocardiales</taxon>
        <taxon>Pseudonocardiaceae</taxon>
    </lineage>
</organism>
<dbReference type="Pfam" id="PF13191">
    <property type="entry name" value="AAA_16"/>
    <property type="match status" value="1"/>
</dbReference>
<feature type="domain" description="Orc1-like AAA ATPase" evidence="3">
    <location>
        <begin position="5"/>
        <end position="171"/>
    </location>
</feature>
<dbReference type="RefSeq" id="WP_075127601.1">
    <property type="nucleotide sequence ID" value="NZ_MSIE01000041.1"/>
</dbReference>
<evidence type="ECO:0000313" key="4">
    <source>
        <dbReference type="EMBL" id="OLF15421.1"/>
    </source>
</evidence>
<dbReference type="InterPro" id="IPR041664">
    <property type="entry name" value="AAA_16"/>
</dbReference>
<dbReference type="STRING" id="1912961.BU204_21900"/>
<dbReference type="PANTHER" id="PTHR16305:SF35">
    <property type="entry name" value="TRANSCRIPTIONAL ACTIVATOR DOMAIN"/>
    <property type="match status" value="1"/>
</dbReference>
<dbReference type="Gene3D" id="3.40.50.300">
    <property type="entry name" value="P-loop containing nucleotide triphosphate hydrolases"/>
    <property type="match status" value="1"/>
</dbReference>
<accession>A0A1Q8CM63</accession>
<evidence type="ECO:0000256" key="1">
    <source>
        <dbReference type="ARBA" id="ARBA00022741"/>
    </source>
</evidence>
<keyword evidence="5" id="KW-1185">Reference proteome</keyword>
<dbReference type="EMBL" id="MSIE01000041">
    <property type="protein sequence ID" value="OLF15421.1"/>
    <property type="molecule type" value="Genomic_DNA"/>
</dbReference>
<dbReference type="PANTHER" id="PTHR16305">
    <property type="entry name" value="TESTICULAR SOLUBLE ADENYLYL CYCLASE"/>
    <property type="match status" value="1"/>
</dbReference>